<feature type="domain" description="G-protein coupled receptors family 1 profile" evidence="10">
    <location>
        <begin position="69"/>
        <end position="149"/>
    </location>
</feature>
<dbReference type="GeneID" id="106819440"/>
<reference evidence="12" key="1">
    <citation type="submission" date="2025-08" db="UniProtKB">
        <authorList>
            <consortium name="RefSeq"/>
        </authorList>
    </citation>
    <scope>IDENTIFICATION</scope>
</reference>
<evidence type="ECO:0000256" key="2">
    <source>
        <dbReference type="ARBA" id="ARBA00010663"/>
    </source>
</evidence>
<dbReference type="RefSeq" id="XP_014679560.1">
    <property type="nucleotide sequence ID" value="XM_014824074.1"/>
</dbReference>
<dbReference type="PRINTS" id="PR01012">
    <property type="entry name" value="NRPEPTIDEYR"/>
</dbReference>
<evidence type="ECO:0000256" key="3">
    <source>
        <dbReference type="ARBA" id="ARBA00022692"/>
    </source>
</evidence>
<evidence type="ECO:0000256" key="1">
    <source>
        <dbReference type="ARBA" id="ARBA00004141"/>
    </source>
</evidence>
<feature type="non-terminal residue" evidence="12">
    <location>
        <position position="149"/>
    </location>
</feature>
<evidence type="ECO:0000256" key="8">
    <source>
        <dbReference type="ARBA" id="ARBA00023224"/>
    </source>
</evidence>
<feature type="transmembrane region" description="Helical" evidence="9">
    <location>
        <begin position="127"/>
        <end position="146"/>
    </location>
</feature>
<dbReference type="InterPro" id="IPR017452">
    <property type="entry name" value="GPCR_Rhodpsn_7TM"/>
</dbReference>
<evidence type="ECO:0000256" key="5">
    <source>
        <dbReference type="ARBA" id="ARBA00023040"/>
    </source>
</evidence>
<dbReference type="PANTHER" id="PTHR45695">
    <property type="entry name" value="LEUCOKININ RECEPTOR-RELATED"/>
    <property type="match status" value="1"/>
</dbReference>
<keyword evidence="11" id="KW-1185">Reference proteome</keyword>
<protein>
    <submittedName>
        <fullName evidence="12">Neuropeptide Y receptor type 6-like</fullName>
    </submittedName>
</protein>
<name>A0ABM1F539_PRICU</name>
<organism evidence="11 12">
    <name type="scientific">Priapulus caudatus</name>
    <name type="common">Priapulid worm</name>
    <dbReference type="NCBI Taxonomy" id="37621"/>
    <lineage>
        <taxon>Eukaryota</taxon>
        <taxon>Metazoa</taxon>
        <taxon>Ecdysozoa</taxon>
        <taxon>Scalidophora</taxon>
        <taxon>Priapulida</taxon>
        <taxon>Priapulimorpha</taxon>
        <taxon>Priapulimorphida</taxon>
        <taxon>Priapulidae</taxon>
        <taxon>Priapulus</taxon>
    </lineage>
</organism>
<dbReference type="PROSITE" id="PS50262">
    <property type="entry name" value="G_PROTEIN_RECEP_F1_2"/>
    <property type="match status" value="1"/>
</dbReference>
<keyword evidence="4 9" id="KW-1133">Transmembrane helix</keyword>
<evidence type="ECO:0000313" key="11">
    <source>
        <dbReference type="Proteomes" id="UP000695022"/>
    </source>
</evidence>
<keyword evidence="8" id="KW-0807">Transducer</keyword>
<keyword evidence="3 9" id="KW-0812">Transmembrane</keyword>
<dbReference type="Proteomes" id="UP000695022">
    <property type="component" value="Unplaced"/>
</dbReference>
<comment type="subcellular location">
    <subcellularLocation>
        <location evidence="1">Membrane</location>
        <topology evidence="1">Multi-pass membrane protein</topology>
    </subcellularLocation>
</comment>
<evidence type="ECO:0000256" key="7">
    <source>
        <dbReference type="ARBA" id="ARBA00023170"/>
    </source>
</evidence>
<evidence type="ECO:0000256" key="9">
    <source>
        <dbReference type="SAM" id="Phobius"/>
    </source>
</evidence>
<accession>A0ABM1F539</accession>
<dbReference type="InterPro" id="IPR000276">
    <property type="entry name" value="GPCR_Rhodpsn"/>
</dbReference>
<comment type="similarity">
    <text evidence="2">Belongs to the G-protein coupled receptor 1 family.</text>
</comment>
<sequence length="149" mass="16400">MDVARNVTAPTTTTGYVGSNVTFNLSDADDNDSFGYFEDFEYPELSMATEAQIVLIAVYSLAATISLVGNTLVLLVYLTRRKQTGELATYLVNLAVADLLMAIFCIPFTFTRAMLKRWIFGRTMCPIALFMQSVSVCVSIYTMVAIGTD</sequence>
<gene>
    <name evidence="12" type="primary">LOC106819440</name>
</gene>
<dbReference type="InterPro" id="IPR000611">
    <property type="entry name" value="NPY_rcpt"/>
</dbReference>
<proteinExistence type="inferred from homology"/>
<evidence type="ECO:0000313" key="12">
    <source>
        <dbReference type="RefSeq" id="XP_014679560.1"/>
    </source>
</evidence>
<dbReference type="Gene3D" id="1.20.1070.10">
    <property type="entry name" value="Rhodopsin 7-helix transmembrane proteins"/>
    <property type="match status" value="1"/>
</dbReference>
<keyword evidence="6 9" id="KW-0472">Membrane</keyword>
<feature type="transmembrane region" description="Helical" evidence="9">
    <location>
        <begin position="53"/>
        <end position="78"/>
    </location>
</feature>
<evidence type="ECO:0000256" key="4">
    <source>
        <dbReference type="ARBA" id="ARBA00022989"/>
    </source>
</evidence>
<evidence type="ECO:0000259" key="10">
    <source>
        <dbReference type="PROSITE" id="PS50262"/>
    </source>
</evidence>
<dbReference type="PANTHER" id="PTHR45695:SF9">
    <property type="entry name" value="LEUCOKININ RECEPTOR"/>
    <property type="match status" value="1"/>
</dbReference>
<keyword evidence="7" id="KW-0675">Receptor</keyword>
<dbReference type="PRINTS" id="PR00237">
    <property type="entry name" value="GPCRRHODOPSN"/>
</dbReference>
<feature type="transmembrane region" description="Helical" evidence="9">
    <location>
        <begin position="90"/>
        <end position="115"/>
    </location>
</feature>
<dbReference type="SUPFAM" id="SSF81321">
    <property type="entry name" value="Family A G protein-coupled receptor-like"/>
    <property type="match status" value="1"/>
</dbReference>
<dbReference type="Pfam" id="PF00001">
    <property type="entry name" value="7tm_1"/>
    <property type="match status" value="1"/>
</dbReference>
<keyword evidence="5" id="KW-0297">G-protein coupled receptor</keyword>
<evidence type="ECO:0000256" key="6">
    <source>
        <dbReference type="ARBA" id="ARBA00023136"/>
    </source>
</evidence>